<accession>A0ABY1WSS3</accession>
<keyword evidence="1" id="KW-0328">Glycosyltransferase</keyword>
<dbReference type="RefSeq" id="WP_130565310.1">
    <property type="nucleotide sequence ID" value="NZ_SHLY01000001.1"/>
</dbReference>
<evidence type="ECO:0000313" key="4">
    <source>
        <dbReference type="Proteomes" id="UP000292544"/>
    </source>
</evidence>
<keyword evidence="2" id="KW-0808">Transferase</keyword>
<dbReference type="NCBIfam" id="TIGR00696">
    <property type="entry name" value="wecG_tagA_cpsF"/>
    <property type="match status" value="1"/>
</dbReference>
<reference evidence="4" key="1">
    <citation type="submission" date="2019-02" db="EMBL/GenBank/DDBJ databases">
        <title>Draft genome sequence of Muricauda sp. 176CP4-71.</title>
        <authorList>
            <person name="Park J.-S."/>
        </authorList>
    </citation>
    <scope>NUCLEOTIDE SEQUENCE [LARGE SCALE GENOMIC DNA]</scope>
    <source>
        <strain evidence="4">176GS2-150</strain>
    </source>
</reference>
<dbReference type="PANTHER" id="PTHR34136">
    <property type="match status" value="1"/>
</dbReference>
<sequence>MFKNLKTTYQTLIECITVFPSSEAAESLISERTGEGVGMVISFVNAHAFNMCSHDKEFLSALSSSDLVMRDGIGVKLLYRMLGKDPGYNLNGTDLIPKLLANSFKGKKVAMLGSTDKELVIAKDKIEAMGLDVVLTQHGFLPEADYLALLEGLEVDVVLLAMGMPKQEKVAVALKSENAALSIINGGAVVDFMAGKVNRAPKFYRDNGLEWLYRLVNEPKRMFKRYVVGNVSFLSRAFIYSRYDSHYDIGDSK</sequence>
<evidence type="ECO:0000256" key="1">
    <source>
        <dbReference type="ARBA" id="ARBA00022676"/>
    </source>
</evidence>
<name>A0ABY1WSS3_9GAMM</name>
<proteinExistence type="predicted"/>
<dbReference type="PANTHER" id="PTHR34136:SF1">
    <property type="entry name" value="UDP-N-ACETYL-D-MANNOSAMINURONIC ACID TRANSFERASE"/>
    <property type="match status" value="1"/>
</dbReference>
<dbReference type="EMBL" id="SHLY01000001">
    <property type="protein sequence ID" value="TAA47747.1"/>
    <property type="molecule type" value="Genomic_DNA"/>
</dbReference>
<protein>
    <submittedName>
        <fullName evidence="3">Glycosyltransferase</fullName>
    </submittedName>
</protein>
<gene>
    <name evidence="3" type="ORF">EXY25_00410</name>
</gene>
<dbReference type="InterPro" id="IPR004629">
    <property type="entry name" value="WecG_TagA_CpsF"/>
</dbReference>
<dbReference type="CDD" id="cd06533">
    <property type="entry name" value="Glyco_transf_WecG_TagA"/>
    <property type="match status" value="1"/>
</dbReference>
<organism evidence="3 4">
    <name type="scientific">Corallincola spongiicola</name>
    <dbReference type="NCBI Taxonomy" id="2520508"/>
    <lineage>
        <taxon>Bacteria</taxon>
        <taxon>Pseudomonadati</taxon>
        <taxon>Pseudomonadota</taxon>
        <taxon>Gammaproteobacteria</taxon>
        <taxon>Alteromonadales</taxon>
        <taxon>Psychromonadaceae</taxon>
        <taxon>Corallincola</taxon>
    </lineage>
</organism>
<comment type="caution">
    <text evidence="3">The sequence shown here is derived from an EMBL/GenBank/DDBJ whole genome shotgun (WGS) entry which is preliminary data.</text>
</comment>
<evidence type="ECO:0000256" key="2">
    <source>
        <dbReference type="ARBA" id="ARBA00022679"/>
    </source>
</evidence>
<evidence type="ECO:0000313" key="3">
    <source>
        <dbReference type="EMBL" id="TAA47747.1"/>
    </source>
</evidence>
<dbReference type="Pfam" id="PF03808">
    <property type="entry name" value="Glyco_tran_WecG"/>
    <property type="match status" value="1"/>
</dbReference>
<keyword evidence="4" id="KW-1185">Reference proteome</keyword>
<dbReference type="Proteomes" id="UP000292544">
    <property type="component" value="Unassembled WGS sequence"/>
</dbReference>